<keyword evidence="1" id="KW-0732">Signal</keyword>
<evidence type="ECO:0000313" key="3">
    <source>
        <dbReference type="Proteomes" id="UP001168540"/>
    </source>
</evidence>
<name>A0ABT7XJD2_9NEIS</name>
<dbReference type="Proteomes" id="UP001168540">
    <property type="component" value="Unassembled WGS sequence"/>
</dbReference>
<proteinExistence type="predicted"/>
<protein>
    <recommendedName>
        <fullName evidence="4">CNP1-like uncharacterized domain-containing protein</fullName>
    </recommendedName>
</protein>
<keyword evidence="3" id="KW-1185">Reference proteome</keyword>
<accession>A0ABT7XJD2</accession>
<gene>
    <name evidence="2" type="ORF">QU481_03240</name>
</gene>
<organism evidence="2 3">
    <name type="scientific">Crenobacter oryzisoli</name>
    <dbReference type="NCBI Taxonomy" id="3056844"/>
    <lineage>
        <taxon>Bacteria</taxon>
        <taxon>Pseudomonadati</taxon>
        <taxon>Pseudomonadota</taxon>
        <taxon>Betaproteobacteria</taxon>
        <taxon>Neisseriales</taxon>
        <taxon>Neisseriaceae</taxon>
        <taxon>Crenobacter</taxon>
    </lineage>
</organism>
<feature type="signal peptide" evidence="1">
    <location>
        <begin position="1"/>
        <end position="23"/>
    </location>
</feature>
<sequence length="209" mass="23680">MEKKSILAIKLIILFLLPGLSEATCPTISDGIYVPDDTASEVGKPGKYENIIRNLQKTDQNLAATTLGFSVALLKNKGNLILFRTIGNDINEQYTTLSIRAEYNHLSCTESDWWTLQTNQYYPEELNFLRKPRKTPKKLPTPLRMLVKIKSTNPKELEITGCKTEVQEAGKWRPYGKYDAVDLCTNLVSSKLFDIRPLVQGRPGWKGLF</sequence>
<evidence type="ECO:0000256" key="1">
    <source>
        <dbReference type="SAM" id="SignalP"/>
    </source>
</evidence>
<dbReference type="RefSeq" id="WP_289828454.1">
    <property type="nucleotide sequence ID" value="NZ_JAUEDK010000004.1"/>
</dbReference>
<comment type="caution">
    <text evidence="2">The sequence shown here is derived from an EMBL/GenBank/DDBJ whole genome shotgun (WGS) entry which is preliminary data.</text>
</comment>
<reference evidence="2" key="1">
    <citation type="submission" date="2023-06" db="EMBL/GenBank/DDBJ databases">
        <authorList>
            <person name="Zhang S."/>
        </authorList>
    </citation>
    <scope>NUCLEOTIDE SEQUENCE</scope>
    <source>
        <strain evidence="2">SG2303</strain>
    </source>
</reference>
<evidence type="ECO:0000313" key="2">
    <source>
        <dbReference type="EMBL" id="MDN0073906.1"/>
    </source>
</evidence>
<dbReference type="EMBL" id="JAUEDK010000004">
    <property type="protein sequence ID" value="MDN0073906.1"/>
    <property type="molecule type" value="Genomic_DNA"/>
</dbReference>
<evidence type="ECO:0008006" key="4">
    <source>
        <dbReference type="Google" id="ProtNLM"/>
    </source>
</evidence>
<feature type="chain" id="PRO_5047061074" description="CNP1-like uncharacterized domain-containing protein" evidence="1">
    <location>
        <begin position="24"/>
        <end position="209"/>
    </location>
</feature>